<gene>
    <name evidence="2" type="ORF">PIB30_109913</name>
</gene>
<feature type="non-terminal residue" evidence="2">
    <location>
        <position position="93"/>
    </location>
</feature>
<accession>A0ABU6S0C2</accession>
<name>A0ABU6S0C2_9FABA</name>
<sequence>MPLKLLNGLLEGIKKTLTLTSPEGQEAVPGGRSMKMVCEKKNAPRRTKSKVQANTLEGAEKTPPIKMELADRHLTPRQHLPLKVRKRKADAQT</sequence>
<reference evidence="2 3" key="1">
    <citation type="journal article" date="2023" name="Plants (Basel)">
        <title>Bridging the Gap: Combining Genomics and Transcriptomics Approaches to Understand Stylosanthes scabra, an Orphan Legume from the Brazilian Caatinga.</title>
        <authorList>
            <person name="Ferreira-Neto J.R.C."/>
            <person name="da Silva M.D."/>
            <person name="Binneck E."/>
            <person name="de Melo N.F."/>
            <person name="da Silva R.H."/>
            <person name="de Melo A.L.T.M."/>
            <person name="Pandolfi V."/>
            <person name="Bustamante F.O."/>
            <person name="Brasileiro-Vidal A.C."/>
            <person name="Benko-Iseppon A.M."/>
        </authorList>
    </citation>
    <scope>NUCLEOTIDE SEQUENCE [LARGE SCALE GENOMIC DNA]</scope>
    <source>
        <tissue evidence="2">Leaves</tissue>
    </source>
</reference>
<feature type="compositionally biased region" description="Basic residues" evidence="1">
    <location>
        <begin position="80"/>
        <end position="93"/>
    </location>
</feature>
<organism evidence="2 3">
    <name type="scientific">Stylosanthes scabra</name>
    <dbReference type="NCBI Taxonomy" id="79078"/>
    <lineage>
        <taxon>Eukaryota</taxon>
        <taxon>Viridiplantae</taxon>
        <taxon>Streptophyta</taxon>
        <taxon>Embryophyta</taxon>
        <taxon>Tracheophyta</taxon>
        <taxon>Spermatophyta</taxon>
        <taxon>Magnoliopsida</taxon>
        <taxon>eudicotyledons</taxon>
        <taxon>Gunneridae</taxon>
        <taxon>Pentapetalae</taxon>
        <taxon>rosids</taxon>
        <taxon>fabids</taxon>
        <taxon>Fabales</taxon>
        <taxon>Fabaceae</taxon>
        <taxon>Papilionoideae</taxon>
        <taxon>50 kb inversion clade</taxon>
        <taxon>dalbergioids sensu lato</taxon>
        <taxon>Dalbergieae</taxon>
        <taxon>Pterocarpus clade</taxon>
        <taxon>Stylosanthes</taxon>
    </lineage>
</organism>
<keyword evidence="3" id="KW-1185">Reference proteome</keyword>
<evidence type="ECO:0000256" key="1">
    <source>
        <dbReference type="SAM" id="MobiDB-lite"/>
    </source>
</evidence>
<protein>
    <submittedName>
        <fullName evidence="2">Uncharacterized protein</fullName>
    </submittedName>
</protein>
<dbReference type="EMBL" id="JASCZI010036113">
    <property type="protein sequence ID" value="MED6129645.1"/>
    <property type="molecule type" value="Genomic_DNA"/>
</dbReference>
<comment type="caution">
    <text evidence="2">The sequence shown here is derived from an EMBL/GenBank/DDBJ whole genome shotgun (WGS) entry which is preliminary data.</text>
</comment>
<dbReference type="Proteomes" id="UP001341840">
    <property type="component" value="Unassembled WGS sequence"/>
</dbReference>
<feature type="region of interest" description="Disordered" evidence="1">
    <location>
        <begin position="74"/>
        <end position="93"/>
    </location>
</feature>
<proteinExistence type="predicted"/>
<evidence type="ECO:0000313" key="3">
    <source>
        <dbReference type="Proteomes" id="UP001341840"/>
    </source>
</evidence>
<evidence type="ECO:0000313" key="2">
    <source>
        <dbReference type="EMBL" id="MED6129645.1"/>
    </source>
</evidence>